<sequence>MIEIYLIRHAETEYNRINNKIGGRSSHLHINETGKQQAQSLKQRISESQIIFDKMFCSTSVRAKETISFIANTPDNIIYSDKLEELSQGDWEGLPRNQIYTKERLDEINANNYTFKAPNGESQEEVERRMYKFIKEQIILKHKEGKFLVLTHGMSIKCFLRKILDFNPAITYKITIDNTGVTKLVHSQEKGWEISYINRHQDL</sequence>
<accession>I3ZXX1</accession>
<dbReference type="AlphaFoldDB" id="I3ZXX1"/>
<name>I3ZXX1_ORNRL</name>
<dbReference type="PANTHER" id="PTHR47927:SF2">
    <property type="entry name" value="PHOSPHOGLYCERATE MUTASE FAMILY PROTEIN"/>
    <property type="match status" value="1"/>
</dbReference>
<evidence type="ECO:0000313" key="3">
    <source>
        <dbReference type="EMBL" id="AFL96555.1"/>
    </source>
</evidence>
<evidence type="ECO:0000313" key="4">
    <source>
        <dbReference type="Proteomes" id="UP000006051"/>
    </source>
</evidence>
<feature type="active site" description="Tele-phosphohistidine intermediate" evidence="1">
    <location>
        <position position="9"/>
    </location>
</feature>
<dbReference type="SMART" id="SM00855">
    <property type="entry name" value="PGAM"/>
    <property type="match status" value="1"/>
</dbReference>
<feature type="binding site" evidence="2">
    <location>
        <position position="62"/>
    </location>
    <ligand>
        <name>substrate</name>
    </ligand>
</feature>
<dbReference type="GeneID" id="71568612"/>
<evidence type="ECO:0000256" key="1">
    <source>
        <dbReference type="PIRSR" id="PIRSR613078-1"/>
    </source>
</evidence>
<dbReference type="HOGENOM" id="CLU_1346694_0_0_10"/>
<dbReference type="GeneID" id="97257107"/>
<dbReference type="KEGG" id="orh:Ornrh_0338"/>
<dbReference type="SUPFAM" id="SSF53254">
    <property type="entry name" value="Phosphoglycerate mutase-like"/>
    <property type="match status" value="1"/>
</dbReference>
<dbReference type="Proteomes" id="UP000006051">
    <property type="component" value="Chromosome"/>
</dbReference>
<feature type="binding site" evidence="2">
    <location>
        <begin position="8"/>
        <end position="15"/>
    </location>
    <ligand>
        <name>substrate</name>
    </ligand>
</feature>
<dbReference type="InterPro" id="IPR029033">
    <property type="entry name" value="His_PPase_superfam"/>
</dbReference>
<dbReference type="RefSeq" id="WP_014790185.1">
    <property type="nucleotide sequence ID" value="NC_018016.1"/>
</dbReference>
<dbReference type="CDD" id="cd07067">
    <property type="entry name" value="HP_PGM_like"/>
    <property type="match status" value="1"/>
</dbReference>
<evidence type="ECO:0000256" key="2">
    <source>
        <dbReference type="PIRSR" id="PIRSR613078-2"/>
    </source>
</evidence>
<dbReference type="eggNOG" id="COG0406">
    <property type="taxonomic scope" value="Bacteria"/>
</dbReference>
<dbReference type="PANTHER" id="PTHR47927">
    <property type="entry name" value="PUTATIVE-RELATED"/>
    <property type="match status" value="1"/>
</dbReference>
<keyword evidence="4" id="KW-1185">Reference proteome</keyword>
<dbReference type="PIRSF" id="PIRSF000709">
    <property type="entry name" value="6PFK_2-Ptase"/>
    <property type="match status" value="1"/>
</dbReference>
<organism evidence="3 4">
    <name type="scientific">Ornithobacterium rhinotracheale (strain ATCC 51463 / DSM 15997 / CCUG 23171 / CIP 104009 / LMG 9086)</name>
    <dbReference type="NCBI Taxonomy" id="867902"/>
    <lineage>
        <taxon>Bacteria</taxon>
        <taxon>Pseudomonadati</taxon>
        <taxon>Bacteroidota</taxon>
        <taxon>Flavobacteriia</taxon>
        <taxon>Flavobacteriales</taxon>
        <taxon>Weeksellaceae</taxon>
        <taxon>Ornithobacterium</taxon>
    </lineage>
</organism>
<dbReference type="InterPro" id="IPR013078">
    <property type="entry name" value="His_Pase_superF_clade-1"/>
</dbReference>
<proteinExistence type="predicted"/>
<dbReference type="EMBL" id="CP003283">
    <property type="protein sequence ID" value="AFL96555.1"/>
    <property type="molecule type" value="Genomic_DNA"/>
</dbReference>
<dbReference type="Pfam" id="PF00300">
    <property type="entry name" value="His_Phos_1"/>
    <property type="match status" value="1"/>
</dbReference>
<reference evidence="3 4" key="1">
    <citation type="submission" date="2012-06" db="EMBL/GenBank/DDBJ databases">
        <title>The complete genome of Ornithobacterium rhinotracheale DSM 15997.</title>
        <authorList>
            <consortium name="US DOE Joint Genome Institute (JGI-PGF)"/>
            <person name="Lucas S."/>
            <person name="Copeland A."/>
            <person name="Lapidus A."/>
            <person name="Goodwin L."/>
            <person name="Pitluck S."/>
            <person name="Peters L."/>
            <person name="Mikhailova N."/>
            <person name="Teshima H."/>
            <person name="Kyrpides N."/>
            <person name="Mavromatis K."/>
            <person name="Pagani I."/>
            <person name="Ivanova N."/>
            <person name="Ovchinnikova G."/>
            <person name="Zeytun A."/>
            <person name="Detter J.C."/>
            <person name="Han C."/>
            <person name="Land M."/>
            <person name="Hauser L."/>
            <person name="Markowitz V."/>
            <person name="Cheng J.-F."/>
            <person name="Hugenholtz P."/>
            <person name="Woyke T."/>
            <person name="Wu D."/>
            <person name="Lang E."/>
            <person name="Kopitz M."/>
            <person name="Brambilla E."/>
            <person name="Klenk H.-P."/>
            <person name="Eisen J.A."/>
        </authorList>
    </citation>
    <scope>NUCLEOTIDE SEQUENCE [LARGE SCALE GENOMIC DNA]</scope>
    <source>
        <strain evidence="4">ATCC 51463 / DSM 15997 / CCUG 23171 / LMG 9086</strain>
    </source>
</reference>
<protein>
    <submittedName>
        <fullName evidence="3">Fructose-2,6-bisphosphatase</fullName>
    </submittedName>
</protein>
<dbReference type="STRING" id="867902.Ornrh_0338"/>
<gene>
    <name evidence="3" type="ordered locus">Ornrh_0338</name>
</gene>
<feature type="active site" description="Proton donor/acceptor" evidence="1">
    <location>
        <position position="85"/>
    </location>
</feature>
<dbReference type="Gene3D" id="3.40.50.1240">
    <property type="entry name" value="Phosphoglycerate mutase-like"/>
    <property type="match status" value="1"/>
</dbReference>